<dbReference type="EMBL" id="VICG01000009">
    <property type="protein sequence ID" value="KAA8568548.1"/>
    <property type="molecule type" value="Genomic_DNA"/>
</dbReference>
<accession>A0A5M9JG73</accession>
<dbReference type="AlphaFoldDB" id="A0A5M9JG73"/>
<evidence type="ECO:0000256" key="1">
    <source>
        <dbReference type="SAM" id="MobiDB-lite"/>
    </source>
</evidence>
<reference evidence="2 3" key="1">
    <citation type="submission" date="2019-06" db="EMBL/GenBank/DDBJ databases">
        <title>Genome Sequence of the Brown Rot Fungal Pathogen Monilinia fructicola.</title>
        <authorList>
            <person name="De Miccolis Angelini R.M."/>
            <person name="Landi L."/>
            <person name="Abate D."/>
            <person name="Pollastro S."/>
            <person name="Romanazzi G."/>
            <person name="Faretra F."/>
        </authorList>
    </citation>
    <scope>NUCLEOTIDE SEQUENCE [LARGE SCALE GENOMIC DNA]</scope>
    <source>
        <strain evidence="2 3">Mfrc123</strain>
    </source>
</reference>
<proteinExistence type="predicted"/>
<sequence>MWTSTFGSSASDELFLWLIKSVYRYERLPYSSEAPDCSWTLIAKLMNVLQEKGLLEGSFKHTAYSVGYNSEIVKWREFNMTTDKPMAIRGDVLPGKFGEIGREEIFRAIMKLHPKHEIGKEDIDWQAFFEELDRSAPHIWSRRDHRGRERDDQKPKEFGFMEEEHQSEDKAWEDLVDWGNCVTEERFF</sequence>
<gene>
    <name evidence="2" type="ORF">EYC84_007568</name>
</gene>
<name>A0A5M9JG73_MONFR</name>
<evidence type="ECO:0000313" key="3">
    <source>
        <dbReference type="Proteomes" id="UP000322873"/>
    </source>
</evidence>
<dbReference type="Proteomes" id="UP000322873">
    <property type="component" value="Unassembled WGS sequence"/>
</dbReference>
<protein>
    <submittedName>
        <fullName evidence="2">Uncharacterized protein</fullName>
    </submittedName>
</protein>
<comment type="caution">
    <text evidence="2">The sequence shown here is derived from an EMBL/GenBank/DDBJ whole genome shotgun (WGS) entry which is preliminary data.</text>
</comment>
<organism evidence="2 3">
    <name type="scientific">Monilinia fructicola</name>
    <name type="common">Brown rot fungus</name>
    <name type="synonym">Ciboria fructicola</name>
    <dbReference type="NCBI Taxonomy" id="38448"/>
    <lineage>
        <taxon>Eukaryota</taxon>
        <taxon>Fungi</taxon>
        <taxon>Dikarya</taxon>
        <taxon>Ascomycota</taxon>
        <taxon>Pezizomycotina</taxon>
        <taxon>Leotiomycetes</taxon>
        <taxon>Helotiales</taxon>
        <taxon>Sclerotiniaceae</taxon>
        <taxon>Monilinia</taxon>
    </lineage>
</organism>
<keyword evidence="3" id="KW-1185">Reference proteome</keyword>
<feature type="compositionally biased region" description="Basic and acidic residues" evidence="1">
    <location>
        <begin position="146"/>
        <end position="165"/>
    </location>
</feature>
<evidence type="ECO:0000313" key="2">
    <source>
        <dbReference type="EMBL" id="KAA8568548.1"/>
    </source>
</evidence>
<feature type="region of interest" description="Disordered" evidence="1">
    <location>
        <begin position="143"/>
        <end position="165"/>
    </location>
</feature>
<dbReference type="VEuPathDB" id="FungiDB:MFRU_012g01020"/>